<organism evidence="2 3">
    <name type="scientific">Pholiota conissans</name>
    <dbReference type="NCBI Taxonomy" id="109636"/>
    <lineage>
        <taxon>Eukaryota</taxon>
        <taxon>Fungi</taxon>
        <taxon>Dikarya</taxon>
        <taxon>Basidiomycota</taxon>
        <taxon>Agaricomycotina</taxon>
        <taxon>Agaricomycetes</taxon>
        <taxon>Agaricomycetidae</taxon>
        <taxon>Agaricales</taxon>
        <taxon>Agaricineae</taxon>
        <taxon>Strophariaceae</taxon>
        <taxon>Pholiota</taxon>
    </lineage>
</organism>
<accession>A0A9P6CVK6</accession>
<name>A0A9P6CVK6_9AGAR</name>
<keyword evidence="3" id="KW-1185">Reference proteome</keyword>
<evidence type="ECO:0000313" key="3">
    <source>
        <dbReference type="Proteomes" id="UP000807469"/>
    </source>
</evidence>
<dbReference type="Proteomes" id="UP000807469">
    <property type="component" value="Unassembled WGS sequence"/>
</dbReference>
<reference evidence="2" key="1">
    <citation type="submission" date="2020-11" db="EMBL/GenBank/DDBJ databases">
        <authorList>
            <consortium name="DOE Joint Genome Institute"/>
            <person name="Ahrendt S."/>
            <person name="Riley R."/>
            <person name="Andreopoulos W."/>
            <person name="Labutti K."/>
            <person name="Pangilinan J."/>
            <person name="Ruiz-Duenas F.J."/>
            <person name="Barrasa J.M."/>
            <person name="Sanchez-Garcia M."/>
            <person name="Camarero S."/>
            <person name="Miyauchi S."/>
            <person name="Serrano A."/>
            <person name="Linde D."/>
            <person name="Babiker R."/>
            <person name="Drula E."/>
            <person name="Ayuso-Fernandez I."/>
            <person name="Pacheco R."/>
            <person name="Padilla G."/>
            <person name="Ferreira P."/>
            <person name="Barriuso J."/>
            <person name="Kellner H."/>
            <person name="Castanera R."/>
            <person name="Alfaro M."/>
            <person name="Ramirez L."/>
            <person name="Pisabarro A.G."/>
            <person name="Kuo A."/>
            <person name="Tritt A."/>
            <person name="Lipzen A."/>
            <person name="He G."/>
            <person name="Yan M."/>
            <person name="Ng V."/>
            <person name="Cullen D."/>
            <person name="Martin F."/>
            <person name="Rosso M.-N."/>
            <person name="Henrissat B."/>
            <person name="Hibbett D."/>
            <person name="Martinez A.T."/>
            <person name="Grigoriev I.V."/>
        </authorList>
    </citation>
    <scope>NUCLEOTIDE SEQUENCE</scope>
    <source>
        <strain evidence="2">CIRM-BRFM 674</strain>
    </source>
</reference>
<proteinExistence type="predicted"/>
<protein>
    <submittedName>
        <fullName evidence="2">Uncharacterized protein</fullName>
    </submittedName>
</protein>
<evidence type="ECO:0000313" key="2">
    <source>
        <dbReference type="EMBL" id="KAF9481851.1"/>
    </source>
</evidence>
<comment type="caution">
    <text evidence="2">The sequence shown here is derived from an EMBL/GenBank/DDBJ whole genome shotgun (WGS) entry which is preliminary data.</text>
</comment>
<sequence length="205" mass="23426">MTRRHNKSIVDTADDGLSTRRSAQKQYICTHDLRMCRGSMGYISTLCRTQRGSDRRHVHSRRKPHPTIAELERVSFTCTVLTIPCEKFCGQVAHCRCPAPGSPLPKSEKDCCSHDVILREVPRRWGREIGRGIFDARHFRWVLWIIFTSAYTYINLHQFRLLLRASQSPSVCYEIHVSCKYVLSAALRAGSVTCRRHAVVVASVV</sequence>
<keyword evidence="1" id="KW-0812">Transmembrane</keyword>
<dbReference type="AlphaFoldDB" id="A0A9P6CVK6"/>
<keyword evidence="1" id="KW-0472">Membrane</keyword>
<feature type="transmembrane region" description="Helical" evidence="1">
    <location>
        <begin position="141"/>
        <end position="163"/>
    </location>
</feature>
<keyword evidence="1" id="KW-1133">Transmembrane helix</keyword>
<gene>
    <name evidence="2" type="ORF">BDN70DRAFT_500332</name>
</gene>
<evidence type="ECO:0000256" key="1">
    <source>
        <dbReference type="SAM" id="Phobius"/>
    </source>
</evidence>
<dbReference type="EMBL" id="MU155173">
    <property type="protein sequence ID" value="KAF9481851.1"/>
    <property type="molecule type" value="Genomic_DNA"/>
</dbReference>